<keyword evidence="4" id="KW-1185">Reference proteome</keyword>
<gene>
    <name evidence="3" type="ORF">ACFPIJ_09580</name>
</gene>
<organism evidence="3 4">
    <name type="scientific">Dactylosporangium cerinum</name>
    <dbReference type="NCBI Taxonomy" id="1434730"/>
    <lineage>
        <taxon>Bacteria</taxon>
        <taxon>Bacillati</taxon>
        <taxon>Actinomycetota</taxon>
        <taxon>Actinomycetes</taxon>
        <taxon>Micromonosporales</taxon>
        <taxon>Micromonosporaceae</taxon>
        <taxon>Dactylosporangium</taxon>
    </lineage>
</organism>
<evidence type="ECO:0000256" key="2">
    <source>
        <dbReference type="SAM" id="Phobius"/>
    </source>
</evidence>
<evidence type="ECO:0000313" key="3">
    <source>
        <dbReference type="EMBL" id="MFC4998080.1"/>
    </source>
</evidence>
<keyword evidence="2" id="KW-0472">Membrane</keyword>
<keyword evidence="2" id="KW-1133">Transmembrane helix</keyword>
<feature type="compositionally biased region" description="Low complexity" evidence="1">
    <location>
        <begin position="64"/>
        <end position="96"/>
    </location>
</feature>
<dbReference type="EMBL" id="JBHSIU010000011">
    <property type="protein sequence ID" value="MFC4998080.1"/>
    <property type="molecule type" value="Genomic_DNA"/>
</dbReference>
<feature type="region of interest" description="Disordered" evidence="1">
    <location>
        <begin position="64"/>
        <end position="98"/>
    </location>
</feature>
<sequence length="261" mass="27017">MPLDELRTTLNQAAELDEPPVGGGPAAVFARADRTRNRQRIATAVSGIVVLGVVAGVAAVAADRSGGAPTAGPAAVVSAGPPTAPTLTSAAPSPRTRPSDVPADVMLNTLLSLLPAGLTVSEPYSQKGFAEVVLNDPAGRGKVQINVQPGFNRVVPSGRVVGDDPMDVFTCAKRRDPAGTQCTGSTLPDGTIVVLTEGPSEDAGHDRIQRRMADVYRPDGVRVVIGTWNAVREKTNTATRAEPPLTVQQLQAIATDPAWPV</sequence>
<name>A0ABV9VNZ0_9ACTN</name>
<dbReference type="Proteomes" id="UP001595912">
    <property type="component" value="Unassembled WGS sequence"/>
</dbReference>
<feature type="transmembrane region" description="Helical" evidence="2">
    <location>
        <begin position="41"/>
        <end position="62"/>
    </location>
</feature>
<keyword evidence="2" id="KW-0812">Transmembrane</keyword>
<reference evidence="4" key="1">
    <citation type="journal article" date="2019" name="Int. J. Syst. Evol. Microbiol.">
        <title>The Global Catalogue of Microorganisms (GCM) 10K type strain sequencing project: providing services to taxonomists for standard genome sequencing and annotation.</title>
        <authorList>
            <consortium name="The Broad Institute Genomics Platform"/>
            <consortium name="The Broad Institute Genome Sequencing Center for Infectious Disease"/>
            <person name="Wu L."/>
            <person name="Ma J."/>
        </authorList>
    </citation>
    <scope>NUCLEOTIDE SEQUENCE [LARGE SCALE GENOMIC DNA]</scope>
    <source>
        <strain evidence="4">CGMCC 4.7152</strain>
    </source>
</reference>
<comment type="caution">
    <text evidence="3">The sequence shown here is derived from an EMBL/GenBank/DDBJ whole genome shotgun (WGS) entry which is preliminary data.</text>
</comment>
<accession>A0ABV9VNZ0</accession>
<evidence type="ECO:0000313" key="4">
    <source>
        <dbReference type="Proteomes" id="UP001595912"/>
    </source>
</evidence>
<dbReference type="RefSeq" id="WP_380114336.1">
    <property type="nucleotide sequence ID" value="NZ_JBHSIU010000011.1"/>
</dbReference>
<proteinExistence type="predicted"/>
<protein>
    <submittedName>
        <fullName evidence="3">Uncharacterized protein</fullName>
    </submittedName>
</protein>
<evidence type="ECO:0000256" key="1">
    <source>
        <dbReference type="SAM" id="MobiDB-lite"/>
    </source>
</evidence>